<accession>K1J9E8</accession>
<dbReference type="PATRIC" id="fig|1073377.4.peg.1475"/>
<dbReference type="PROSITE" id="PS50110">
    <property type="entry name" value="RESPONSE_REGULATORY"/>
    <property type="match status" value="1"/>
</dbReference>
<dbReference type="Gene3D" id="3.60.40.10">
    <property type="entry name" value="PPM-type phosphatase domain"/>
    <property type="match status" value="1"/>
</dbReference>
<dbReference type="Gene3D" id="3.40.50.2300">
    <property type="match status" value="1"/>
</dbReference>
<dbReference type="Gene3D" id="3.30.565.10">
    <property type="entry name" value="Histidine kinase-like ATPase, C-terminal domain"/>
    <property type="match status" value="1"/>
</dbReference>
<proteinExistence type="predicted"/>
<dbReference type="Pfam" id="PF13581">
    <property type="entry name" value="HATPase_c_2"/>
    <property type="match status" value="1"/>
</dbReference>
<dbReference type="PANTHER" id="PTHR43156">
    <property type="entry name" value="STAGE II SPORULATION PROTEIN E-RELATED"/>
    <property type="match status" value="1"/>
</dbReference>
<dbReference type="EMBL" id="AGWR01000014">
    <property type="protein sequence ID" value="EKB28205.1"/>
    <property type="molecule type" value="Genomic_DNA"/>
</dbReference>
<dbReference type="InterPro" id="IPR036457">
    <property type="entry name" value="PPM-type-like_dom_sf"/>
</dbReference>
<dbReference type="SUPFAM" id="SSF81606">
    <property type="entry name" value="PP2C-like"/>
    <property type="match status" value="1"/>
</dbReference>
<comment type="caution">
    <text evidence="2">The sequence shown here is derived from an EMBL/GenBank/DDBJ whole genome shotgun (WGS) entry which is preliminary data.</text>
</comment>
<dbReference type="GO" id="GO:0016791">
    <property type="term" value="F:phosphatase activity"/>
    <property type="evidence" value="ECO:0007669"/>
    <property type="project" value="TreeGrafter"/>
</dbReference>
<dbReference type="SMART" id="SM00448">
    <property type="entry name" value="REC"/>
    <property type="match status" value="1"/>
</dbReference>
<dbReference type="SMART" id="SM00331">
    <property type="entry name" value="PP2C_SIG"/>
    <property type="match status" value="1"/>
</dbReference>
<protein>
    <submittedName>
        <fullName evidence="2">Uncharacterized protein</fullName>
    </submittedName>
</protein>
<dbReference type="HOGENOM" id="CLU_000445_43_7_6"/>
<dbReference type="InterPro" id="IPR036890">
    <property type="entry name" value="HATPase_C_sf"/>
</dbReference>
<dbReference type="AlphaFoldDB" id="K1J9E8"/>
<dbReference type="InterPro" id="IPR001932">
    <property type="entry name" value="PPM-type_phosphatase-like_dom"/>
</dbReference>
<keyword evidence="3" id="KW-1185">Reference proteome</keyword>
<dbReference type="RefSeq" id="WP_005301415.1">
    <property type="nucleotide sequence ID" value="NZ_CAWOIO010000110.1"/>
</dbReference>
<sequence length="495" mass="54448">MKEWLRSAPATLQSVRELRGRLAQGLALFQVAPEEQANWLLCFSELATNIVRHGEPPASQLWLTLQQDESGLSLQLDDDGGPQPALAANPLPAEPQEGGYGLALVHSLFEEVSFSHQQGRNRVILRARHAPRRMPMVAVIDDDKVMRTLLTGYLHDHYQVDSFADPLAALQALGRQPPDLVLSDIEMEGIDGFALRQQLMKDPKMRGVPFIFLTGHHDQWTQSRAGALGIDDFLIKPITKQALQLAVARVLKRSAQLKAQWGDQLDQRMTSALRPLLPANQLHGYQLALQTRAAAVGGGDFLLVKERVLWLGDVMGHDAEAKFFAHAYAGYLRGLLTAQSEQRSPASLLTTLSTAVHSDPLLGATLLTTLCIELGEAGRVRWASAGHPAPWLIGADGMHPLGVTGPLPGLRPDPHFETCEHQLQPGERLLFWTDGLLESRDPAERQLWEAQLQQICLTPAPGLEQLALAIATWFDERADKAPDDMTLLLVAFPAD</sequence>
<keyword evidence="1" id="KW-0378">Hydrolase</keyword>
<evidence type="ECO:0000313" key="3">
    <source>
        <dbReference type="Proteomes" id="UP000005149"/>
    </source>
</evidence>
<dbReference type="InterPro" id="IPR003594">
    <property type="entry name" value="HATPase_dom"/>
</dbReference>
<dbReference type="SUPFAM" id="SSF55874">
    <property type="entry name" value="ATPase domain of HSP90 chaperone/DNA topoisomerase II/histidine kinase"/>
    <property type="match status" value="1"/>
</dbReference>
<evidence type="ECO:0000313" key="2">
    <source>
        <dbReference type="EMBL" id="EKB28205.1"/>
    </source>
</evidence>
<gene>
    <name evidence="2" type="ORF">HMPREF1171_01439</name>
</gene>
<evidence type="ECO:0000256" key="1">
    <source>
        <dbReference type="ARBA" id="ARBA00022801"/>
    </source>
</evidence>
<dbReference type="InterPro" id="IPR052016">
    <property type="entry name" value="Bact_Sigma-Reg"/>
</dbReference>
<dbReference type="Proteomes" id="UP000005149">
    <property type="component" value="Unassembled WGS sequence"/>
</dbReference>
<dbReference type="SUPFAM" id="SSF52172">
    <property type="entry name" value="CheY-like"/>
    <property type="match status" value="1"/>
</dbReference>
<dbReference type="Pfam" id="PF00072">
    <property type="entry name" value="Response_reg"/>
    <property type="match status" value="1"/>
</dbReference>
<dbReference type="CDD" id="cd16936">
    <property type="entry name" value="HATPase_RsbW-like"/>
    <property type="match status" value="1"/>
</dbReference>
<name>K1J9E8_9GAMM</name>
<organism evidence="2 3">
    <name type="scientific">Aeromonas dhakensis</name>
    <dbReference type="NCBI Taxonomy" id="196024"/>
    <lineage>
        <taxon>Bacteria</taxon>
        <taxon>Pseudomonadati</taxon>
        <taxon>Pseudomonadota</taxon>
        <taxon>Gammaproteobacteria</taxon>
        <taxon>Aeromonadales</taxon>
        <taxon>Aeromonadaceae</taxon>
        <taxon>Aeromonas</taxon>
    </lineage>
</organism>
<dbReference type="GO" id="GO:0000160">
    <property type="term" value="P:phosphorelay signal transduction system"/>
    <property type="evidence" value="ECO:0007669"/>
    <property type="project" value="InterPro"/>
</dbReference>
<dbReference type="Pfam" id="PF07228">
    <property type="entry name" value="SpoIIE"/>
    <property type="match status" value="1"/>
</dbReference>
<accession>A0A3N6VHC6</accession>
<dbReference type="InterPro" id="IPR001789">
    <property type="entry name" value="Sig_transdc_resp-reg_receiver"/>
</dbReference>
<dbReference type="InterPro" id="IPR011006">
    <property type="entry name" value="CheY-like_superfamily"/>
</dbReference>
<reference evidence="2 3" key="1">
    <citation type="submission" date="2012-06" db="EMBL/GenBank/DDBJ databases">
        <title>The Genome Sequence of Aeromonas hydrophila SSU.</title>
        <authorList>
            <consortium name="The Broad Institute Genome Sequencing Platform"/>
            <person name="Earl A."/>
            <person name="Ward D."/>
            <person name="Feldgarden M."/>
            <person name="Gevers D."/>
            <person name="Chopra A."/>
            <person name="Walker B."/>
            <person name="Young S.K."/>
            <person name="Zeng Q."/>
            <person name="Gargeya S."/>
            <person name="Fitzgerald M."/>
            <person name="Haas B."/>
            <person name="Abouelleil A."/>
            <person name="Alvarado L."/>
            <person name="Arachchi H.M."/>
            <person name="Berlin A.M."/>
            <person name="Chapman S.B."/>
            <person name="Goldberg J."/>
            <person name="Griggs A."/>
            <person name="Gujja S."/>
            <person name="Hansen M."/>
            <person name="Howarth C."/>
            <person name="Imamovic A."/>
            <person name="Larimer J."/>
            <person name="McCowan C."/>
            <person name="Montmayeur A."/>
            <person name="Murphy C."/>
            <person name="Neiman D."/>
            <person name="Pearson M."/>
            <person name="Priest M."/>
            <person name="Roberts A."/>
            <person name="Saif S."/>
            <person name="Shea T."/>
            <person name="Sisk P."/>
            <person name="Sykes S."/>
            <person name="Wortman J."/>
            <person name="Nusbaum C."/>
            <person name="Birren B."/>
        </authorList>
    </citation>
    <scope>NUCLEOTIDE SEQUENCE [LARGE SCALE GENOMIC DNA]</scope>
    <source>
        <strain evidence="2 3">SSU</strain>
    </source>
</reference>
<dbReference type="PANTHER" id="PTHR43156:SF2">
    <property type="entry name" value="STAGE II SPORULATION PROTEIN E"/>
    <property type="match status" value="1"/>
</dbReference>